<dbReference type="Proteomes" id="UP000799118">
    <property type="component" value="Unassembled WGS sequence"/>
</dbReference>
<reference evidence="1" key="1">
    <citation type="journal article" date="2019" name="Environ. Microbiol.">
        <title>Fungal ecological strategies reflected in gene transcription - a case study of two litter decomposers.</title>
        <authorList>
            <person name="Barbi F."/>
            <person name="Kohler A."/>
            <person name="Barry K."/>
            <person name="Baskaran P."/>
            <person name="Daum C."/>
            <person name="Fauchery L."/>
            <person name="Ihrmark K."/>
            <person name="Kuo A."/>
            <person name="LaButti K."/>
            <person name="Lipzen A."/>
            <person name="Morin E."/>
            <person name="Grigoriev I.V."/>
            <person name="Henrissat B."/>
            <person name="Lindahl B."/>
            <person name="Martin F."/>
        </authorList>
    </citation>
    <scope>NUCLEOTIDE SEQUENCE</scope>
    <source>
        <strain evidence="1">JB14</strain>
    </source>
</reference>
<gene>
    <name evidence="1" type="ORF">BT96DRAFT_787897</name>
</gene>
<evidence type="ECO:0000313" key="1">
    <source>
        <dbReference type="EMBL" id="KAE9383231.1"/>
    </source>
</evidence>
<dbReference type="EMBL" id="ML770619">
    <property type="protein sequence ID" value="KAE9383231.1"/>
    <property type="molecule type" value="Genomic_DNA"/>
</dbReference>
<organism evidence="1 2">
    <name type="scientific">Gymnopus androsaceus JB14</name>
    <dbReference type="NCBI Taxonomy" id="1447944"/>
    <lineage>
        <taxon>Eukaryota</taxon>
        <taxon>Fungi</taxon>
        <taxon>Dikarya</taxon>
        <taxon>Basidiomycota</taxon>
        <taxon>Agaricomycotina</taxon>
        <taxon>Agaricomycetes</taxon>
        <taxon>Agaricomycetidae</taxon>
        <taxon>Agaricales</taxon>
        <taxon>Marasmiineae</taxon>
        <taxon>Omphalotaceae</taxon>
        <taxon>Gymnopus</taxon>
    </lineage>
</organism>
<proteinExistence type="predicted"/>
<dbReference type="OrthoDB" id="3253623at2759"/>
<accession>A0A6A4GCP6</accession>
<dbReference type="AlphaFoldDB" id="A0A6A4GCP6"/>
<feature type="non-terminal residue" evidence="1">
    <location>
        <position position="220"/>
    </location>
</feature>
<name>A0A6A4GCP6_9AGAR</name>
<protein>
    <submittedName>
        <fullName evidence="1">Uncharacterized protein</fullName>
    </submittedName>
</protein>
<sequence length="220" mass="24720">GPNIEQGQAIQAIPEDIAAIEHRFNLDVKTTIYAVTADLQPCGTILLNHGKPIKIFEYYSFFDWFGRFLALPGVEQYADRFCDAVTQNDAPSPVDKQETSDGDFYRHAIGPDGRLFIAERGGEGRFVFLLHADFFNIEGNLKGGKHSSTGVMSLSCLNLPLEMREDPLHIWIPGVIQGPREPNVKLAHHRHYLKPVVDEILLGYQRGFQCHSTYDHRGDG</sequence>
<evidence type="ECO:0000313" key="2">
    <source>
        <dbReference type="Proteomes" id="UP000799118"/>
    </source>
</evidence>
<feature type="non-terminal residue" evidence="1">
    <location>
        <position position="1"/>
    </location>
</feature>
<keyword evidence="2" id="KW-1185">Reference proteome</keyword>